<feature type="compositionally biased region" description="Polar residues" evidence="1">
    <location>
        <begin position="47"/>
        <end position="56"/>
    </location>
</feature>
<evidence type="ECO:0000256" key="1">
    <source>
        <dbReference type="SAM" id="MobiDB-lite"/>
    </source>
</evidence>
<gene>
    <name evidence="2" type="ORF">LALA0_S08e08064g</name>
</gene>
<reference evidence="2 3" key="1">
    <citation type="submission" date="2014-12" db="EMBL/GenBank/DDBJ databases">
        <authorList>
            <person name="Neuveglise Cecile"/>
        </authorList>
    </citation>
    <scope>NUCLEOTIDE SEQUENCE [LARGE SCALE GENOMIC DNA]</scope>
    <source>
        <strain evidence="2 3">CBS 12615</strain>
    </source>
</reference>
<name>A0A0C7MUY0_9SACH</name>
<sequence length="672" mass="77055">MMFSELRESRMGYMNSLRASENSKLYVARSLSHESERTRTIDRNPLQGESQNSEPPQNLAFFENVDQVEQGEQDEHLRLESDTTDVETIGVISVNGSVIHYSLDSSAGNQQQQVFTPTVIGDNDRLTLRLLNVYLALFITDASFAQDLEHTDSANEWIRKKASPQIMINDITSSVGKLVDVIGFVDQIIQTLSSFLCNDTFQEKCQAEAWGAEEIATFERQISSILKSFILEYAPQAKLSAMCPQFEKSVSLLKSLSTETCYWKQTRNSAARGVDEPDWIIAKMRKLRCVAPTIVDSLDFDVTMPANATPYARSRKGEIELLEIFTSLYAIFLMEIKKLFQSVISVSRATGILRNLNASLLVECLEGFMRNSFISGTSQLLVDLDKLVLIWAQDNEYFKENTKAWASRFVAEWKVEKDADGPETVTVRTRNSSEATSPDFDIVRLFINEVLDICALGTCRRSEPLETMTVREKAPTSGLGWLTIFQEGDNGEQTHDGQVNAFTCEINSSPEEEVDEYRQLQALYGGEFSMMEDETTMNVIPESEHFWSRHHRTNHHKPGQFRNWIKRGLRSQDVVQKHRIVEKCHRAKEKLKGFAHRVSHKEREPVLLRTWHKATPAPRDTKAPTKPAYRFEEAFDRTTYGTTFDEHQTPRRYENLRRKKDRFMFLFFGEEK</sequence>
<protein>
    <submittedName>
        <fullName evidence="2">LALA0S08e08064g1_1</fullName>
    </submittedName>
</protein>
<proteinExistence type="predicted"/>
<dbReference type="GeneID" id="34687194"/>
<feature type="region of interest" description="Disordered" evidence="1">
    <location>
        <begin position="29"/>
        <end position="57"/>
    </location>
</feature>
<feature type="compositionally biased region" description="Basic and acidic residues" evidence="1">
    <location>
        <begin position="31"/>
        <end position="42"/>
    </location>
</feature>
<organism evidence="2 3">
    <name type="scientific">Lachancea lanzarotensis</name>
    <dbReference type="NCBI Taxonomy" id="1245769"/>
    <lineage>
        <taxon>Eukaryota</taxon>
        <taxon>Fungi</taxon>
        <taxon>Dikarya</taxon>
        <taxon>Ascomycota</taxon>
        <taxon>Saccharomycotina</taxon>
        <taxon>Saccharomycetes</taxon>
        <taxon>Saccharomycetales</taxon>
        <taxon>Saccharomycetaceae</taxon>
        <taxon>Lachancea</taxon>
    </lineage>
</organism>
<dbReference type="OrthoDB" id="4034825at2759"/>
<dbReference type="EMBL" id="LN736367">
    <property type="protein sequence ID" value="CEP63676.1"/>
    <property type="molecule type" value="Genomic_DNA"/>
</dbReference>
<accession>A0A0C7MUY0</accession>
<evidence type="ECO:0000313" key="3">
    <source>
        <dbReference type="Proteomes" id="UP000054304"/>
    </source>
</evidence>
<dbReference type="HOGENOM" id="CLU_390819_0_0_1"/>
<dbReference type="AlphaFoldDB" id="A0A0C7MUY0"/>
<keyword evidence="3" id="KW-1185">Reference proteome</keyword>
<dbReference type="RefSeq" id="XP_022629888.1">
    <property type="nucleotide sequence ID" value="XM_022771294.1"/>
</dbReference>
<evidence type="ECO:0000313" key="2">
    <source>
        <dbReference type="EMBL" id="CEP63676.1"/>
    </source>
</evidence>
<dbReference type="Proteomes" id="UP000054304">
    <property type="component" value="Unassembled WGS sequence"/>
</dbReference>